<keyword evidence="1" id="KW-1015">Disulfide bond</keyword>
<dbReference type="InterPro" id="IPR036397">
    <property type="entry name" value="RNaseH_sf"/>
</dbReference>
<proteinExistence type="predicted"/>
<dbReference type="SUPFAM" id="SSF47862">
    <property type="entry name" value="Saposin"/>
    <property type="match status" value="1"/>
</dbReference>
<dbReference type="InterPro" id="IPR001888">
    <property type="entry name" value="Transposase_1"/>
</dbReference>
<dbReference type="Proteomes" id="UP000024635">
    <property type="component" value="Unassembled WGS sequence"/>
</dbReference>
<name>A0A016RT83_9BILA</name>
<evidence type="ECO:0000256" key="2">
    <source>
        <dbReference type="SAM" id="Coils"/>
    </source>
</evidence>
<dbReference type="InterPro" id="IPR011001">
    <property type="entry name" value="Saposin-like"/>
</dbReference>
<sequence length="159" mass="17926">MKSIFKVDKKSCLYVNIKHSPPWVDKDEQHEPQSKAGHHPLMVMISAWCDCKGIIHYEDLGPALAHLKCKICEDVAVDDIDFVDGELIIHQNFVINICKKIVSMVNPGLGMLMCEMGLKNQLKDVLQQLKNQQVELKQADAICKYLRFCGPPPTASPLQ</sequence>
<dbReference type="Gene3D" id="3.30.420.10">
    <property type="entry name" value="Ribonuclease H-like superfamily/Ribonuclease H"/>
    <property type="match status" value="1"/>
</dbReference>
<protein>
    <recommendedName>
        <fullName evidence="3">Saposin B-type domain-containing protein</fullName>
    </recommendedName>
</protein>
<comment type="caution">
    <text evidence="4">The sequence shown here is derived from an EMBL/GenBank/DDBJ whole genome shotgun (WGS) entry which is preliminary data.</text>
</comment>
<dbReference type="InterPro" id="IPR008139">
    <property type="entry name" value="SaposinB_dom"/>
</dbReference>
<dbReference type="OrthoDB" id="5855822at2759"/>
<feature type="domain" description="Saposin B-type" evidence="3">
    <location>
        <begin position="65"/>
        <end position="153"/>
    </location>
</feature>
<evidence type="ECO:0000259" key="3">
    <source>
        <dbReference type="PROSITE" id="PS50015"/>
    </source>
</evidence>
<keyword evidence="5" id="KW-1185">Reference proteome</keyword>
<evidence type="ECO:0000313" key="5">
    <source>
        <dbReference type="Proteomes" id="UP000024635"/>
    </source>
</evidence>
<reference evidence="5" key="1">
    <citation type="journal article" date="2015" name="Nat. Genet.">
        <title>The genome and transcriptome of the zoonotic hookworm Ancylostoma ceylanicum identify infection-specific gene families.</title>
        <authorList>
            <person name="Schwarz E.M."/>
            <person name="Hu Y."/>
            <person name="Antoshechkin I."/>
            <person name="Miller M.M."/>
            <person name="Sternberg P.W."/>
            <person name="Aroian R.V."/>
        </authorList>
    </citation>
    <scope>NUCLEOTIDE SEQUENCE</scope>
    <source>
        <strain evidence="5">HY135</strain>
    </source>
</reference>
<dbReference type="Pfam" id="PF01359">
    <property type="entry name" value="Transposase_1"/>
    <property type="match status" value="1"/>
</dbReference>
<dbReference type="EMBL" id="JARK01001715">
    <property type="protein sequence ID" value="EYB81570.1"/>
    <property type="molecule type" value="Genomic_DNA"/>
</dbReference>
<feature type="coiled-coil region" evidence="2">
    <location>
        <begin position="115"/>
        <end position="142"/>
    </location>
</feature>
<dbReference type="GO" id="GO:0003676">
    <property type="term" value="F:nucleic acid binding"/>
    <property type="evidence" value="ECO:0007669"/>
    <property type="project" value="InterPro"/>
</dbReference>
<dbReference type="PROSITE" id="PS50015">
    <property type="entry name" value="SAP_B"/>
    <property type="match status" value="1"/>
</dbReference>
<dbReference type="AlphaFoldDB" id="A0A016RT83"/>
<evidence type="ECO:0000256" key="1">
    <source>
        <dbReference type="ARBA" id="ARBA00023157"/>
    </source>
</evidence>
<keyword evidence="2" id="KW-0175">Coiled coil</keyword>
<organism evidence="4 5">
    <name type="scientific">Ancylostoma ceylanicum</name>
    <dbReference type="NCBI Taxonomy" id="53326"/>
    <lineage>
        <taxon>Eukaryota</taxon>
        <taxon>Metazoa</taxon>
        <taxon>Ecdysozoa</taxon>
        <taxon>Nematoda</taxon>
        <taxon>Chromadorea</taxon>
        <taxon>Rhabditida</taxon>
        <taxon>Rhabditina</taxon>
        <taxon>Rhabditomorpha</taxon>
        <taxon>Strongyloidea</taxon>
        <taxon>Ancylostomatidae</taxon>
        <taxon>Ancylostomatinae</taxon>
        <taxon>Ancylostoma</taxon>
    </lineage>
</organism>
<evidence type="ECO:0000313" key="4">
    <source>
        <dbReference type="EMBL" id="EYB81570.1"/>
    </source>
</evidence>
<accession>A0A016RT83</accession>
<gene>
    <name evidence="4" type="primary">Acey_s0379.g325</name>
    <name evidence="4" type="ORF">Y032_0379g325</name>
</gene>